<evidence type="ECO:0000256" key="1">
    <source>
        <dbReference type="SAM" id="MobiDB-lite"/>
    </source>
</evidence>
<dbReference type="Proteomes" id="UP000654075">
    <property type="component" value="Unassembled WGS sequence"/>
</dbReference>
<name>A0A813HX93_POLGL</name>
<feature type="region of interest" description="Disordered" evidence="1">
    <location>
        <begin position="41"/>
        <end position="147"/>
    </location>
</feature>
<feature type="compositionally biased region" description="Low complexity" evidence="1">
    <location>
        <begin position="105"/>
        <end position="114"/>
    </location>
</feature>
<dbReference type="AlphaFoldDB" id="A0A813HX93"/>
<feature type="compositionally biased region" description="Basic residues" evidence="1">
    <location>
        <begin position="115"/>
        <end position="140"/>
    </location>
</feature>
<comment type="caution">
    <text evidence="2">The sequence shown here is derived from an EMBL/GenBank/DDBJ whole genome shotgun (WGS) entry which is preliminary data.</text>
</comment>
<protein>
    <submittedName>
        <fullName evidence="2">Uncharacterized protein</fullName>
    </submittedName>
</protein>
<keyword evidence="3" id="KW-1185">Reference proteome</keyword>
<feature type="compositionally biased region" description="Basic residues" evidence="1">
    <location>
        <begin position="89"/>
        <end position="104"/>
    </location>
</feature>
<dbReference type="EMBL" id="CAJNNV010033067">
    <property type="protein sequence ID" value="CAE8642016.1"/>
    <property type="molecule type" value="Genomic_DNA"/>
</dbReference>
<evidence type="ECO:0000313" key="3">
    <source>
        <dbReference type="Proteomes" id="UP000654075"/>
    </source>
</evidence>
<sequence>MLFYKEFLLELQQRLHRLLQDLLELNHLEFLPKLRRPKIAIPSKRSRGSSKPAAEEVRDSTASARESSPKRKNSTSPDKKRAASTSRAKTSRVKRSKKRKRRRSSTSSSSSRSSSARKHRHRRKSSTKTKKRSKVRKNRKPSTPIKTTQMVLPASMTRDEHVQQFADLINGMVPTSLQADRLEVSAAVIDAGLRSLSSLSFFPNVEMLVSRILPVQGSMNIELLLRQTISAVMAFEATRASISPPFPPSPSDASIVATTKLAEAVRLMAKESSKSRRGDGVRRFGYPSDDEDEPVFDLASSLRDFNVANLPVNWFGDTMGLETLRKHFDRAKAAGKEWPHFLASSPFEDWIPPWVGSGASPSDKTNTLRYWKTKVEMASPSHAYSRSQTITTINSSSDS</sequence>
<reference evidence="2" key="1">
    <citation type="submission" date="2021-02" db="EMBL/GenBank/DDBJ databases">
        <authorList>
            <person name="Dougan E. K."/>
            <person name="Rhodes N."/>
            <person name="Thang M."/>
            <person name="Chan C."/>
        </authorList>
    </citation>
    <scope>NUCLEOTIDE SEQUENCE</scope>
</reference>
<accession>A0A813HX93</accession>
<organism evidence="2 3">
    <name type="scientific">Polarella glacialis</name>
    <name type="common">Dinoflagellate</name>
    <dbReference type="NCBI Taxonomy" id="89957"/>
    <lineage>
        <taxon>Eukaryota</taxon>
        <taxon>Sar</taxon>
        <taxon>Alveolata</taxon>
        <taxon>Dinophyceae</taxon>
        <taxon>Suessiales</taxon>
        <taxon>Suessiaceae</taxon>
        <taxon>Polarella</taxon>
    </lineage>
</organism>
<evidence type="ECO:0000313" key="2">
    <source>
        <dbReference type="EMBL" id="CAE8642016.1"/>
    </source>
</evidence>
<proteinExistence type="predicted"/>
<gene>
    <name evidence="2" type="ORF">PGLA1383_LOCUS56569</name>
</gene>